<dbReference type="Gramene" id="OGLUM10G15540.1">
    <property type="protein sequence ID" value="OGLUM10G15540.1"/>
    <property type="gene ID" value="OGLUM10G15540"/>
</dbReference>
<name>A0A0E0BCN3_9ORYZ</name>
<organism evidence="3">
    <name type="scientific">Oryza glumipatula</name>
    <dbReference type="NCBI Taxonomy" id="40148"/>
    <lineage>
        <taxon>Eukaryota</taxon>
        <taxon>Viridiplantae</taxon>
        <taxon>Streptophyta</taxon>
        <taxon>Embryophyta</taxon>
        <taxon>Tracheophyta</taxon>
        <taxon>Spermatophyta</taxon>
        <taxon>Magnoliopsida</taxon>
        <taxon>Liliopsida</taxon>
        <taxon>Poales</taxon>
        <taxon>Poaceae</taxon>
        <taxon>BOP clade</taxon>
        <taxon>Oryzoideae</taxon>
        <taxon>Oryzeae</taxon>
        <taxon>Oryzinae</taxon>
        <taxon>Oryza</taxon>
    </lineage>
</organism>
<dbReference type="EnsemblPlants" id="OGLUM10G15540.1">
    <property type="protein sequence ID" value="OGLUM10G15540.1"/>
    <property type="gene ID" value="OGLUM10G15540"/>
</dbReference>
<feature type="transmembrane region" description="Helical" evidence="2">
    <location>
        <begin position="12"/>
        <end position="31"/>
    </location>
</feature>
<evidence type="ECO:0000256" key="1">
    <source>
        <dbReference type="SAM" id="MobiDB-lite"/>
    </source>
</evidence>
<reference evidence="3" key="1">
    <citation type="submission" date="2015-04" db="UniProtKB">
        <authorList>
            <consortium name="EnsemblPlants"/>
        </authorList>
    </citation>
    <scope>IDENTIFICATION</scope>
</reference>
<keyword evidence="2" id="KW-1133">Transmembrane helix</keyword>
<protein>
    <submittedName>
        <fullName evidence="3">Uncharacterized protein</fullName>
    </submittedName>
</protein>
<sequence>MPLRLRAAPARAWLTCVVWAASTLLTTMFVWKVAALMLWPVVAVVWGLSVVTALDMRRWSALDDGEKRTTTLYADPHVSCIQKIEKSRGGRAEGTEERGTGAPVAGRWRRRRPNAFPSAALESPELRRRHADDRPWASRRASGWRRMRAARAAAAARPAHPNLGRSGPISASRSGDRSGPSIRAAQPIGRWVCITVLPRSVTYKPEYQ</sequence>
<keyword evidence="2" id="KW-0812">Transmembrane</keyword>
<dbReference type="AlphaFoldDB" id="A0A0E0BCN3"/>
<dbReference type="HOGENOM" id="CLU_1322709_0_0_1"/>
<feature type="compositionally biased region" description="Basic and acidic residues" evidence="1">
    <location>
        <begin position="124"/>
        <end position="136"/>
    </location>
</feature>
<evidence type="ECO:0000256" key="2">
    <source>
        <dbReference type="SAM" id="Phobius"/>
    </source>
</evidence>
<proteinExistence type="predicted"/>
<evidence type="ECO:0000313" key="4">
    <source>
        <dbReference type="Proteomes" id="UP000026961"/>
    </source>
</evidence>
<feature type="transmembrane region" description="Helical" evidence="2">
    <location>
        <begin position="37"/>
        <end position="54"/>
    </location>
</feature>
<accession>A0A0E0BCN3</accession>
<reference evidence="3" key="2">
    <citation type="submission" date="2018-05" db="EMBL/GenBank/DDBJ databases">
        <title>OgluRS3 (Oryza glumaepatula Reference Sequence Version 3).</title>
        <authorList>
            <person name="Zhang J."/>
            <person name="Kudrna D."/>
            <person name="Lee S."/>
            <person name="Talag J."/>
            <person name="Welchert J."/>
            <person name="Wing R.A."/>
        </authorList>
    </citation>
    <scope>NUCLEOTIDE SEQUENCE [LARGE SCALE GENOMIC DNA]</scope>
</reference>
<keyword evidence="4" id="KW-1185">Reference proteome</keyword>
<feature type="compositionally biased region" description="Low complexity" evidence="1">
    <location>
        <begin position="150"/>
        <end position="159"/>
    </location>
</feature>
<dbReference type="Proteomes" id="UP000026961">
    <property type="component" value="Chromosome 10"/>
</dbReference>
<evidence type="ECO:0000313" key="3">
    <source>
        <dbReference type="EnsemblPlants" id="OGLUM10G15540.1"/>
    </source>
</evidence>
<feature type="compositionally biased region" description="Basic and acidic residues" evidence="1">
    <location>
        <begin position="85"/>
        <end position="99"/>
    </location>
</feature>
<feature type="region of interest" description="Disordered" evidence="1">
    <location>
        <begin position="85"/>
        <end position="183"/>
    </location>
</feature>
<keyword evidence="2" id="KW-0472">Membrane</keyword>